<gene>
    <name evidence="5" type="ORF">IE37_03199</name>
</gene>
<organism evidence="5 6">
    <name type="scientific">Ruminococcus flavefaciens</name>
    <dbReference type="NCBI Taxonomy" id="1265"/>
    <lineage>
        <taxon>Bacteria</taxon>
        <taxon>Bacillati</taxon>
        <taxon>Bacillota</taxon>
        <taxon>Clostridia</taxon>
        <taxon>Eubacteriales</taxon>
        <taxon>Oscillospiraceae</taxon>
        <taxon>Ruminococcus</taxon>
    </lineage>
</organism>
<evidence type="ECO:0000256" key="2">
    <source>
        <dbReference type="ARBA" id="ARBA00022801"/>
    </source>
</evidence>
<keyword evidence="3" id="KW-1133">Transmembrane helix</keyword>
<dbReference type="Proteomes" id="UP000245720">
    <property type="component" value="Unassembled WGS sequence"/>
</dbReference>
<feature type="domain" description="Choloylglycine hydrolase/NAAA C-terminal" evidence="4">
    <location>
        <begin position="94"/>
        <end position="269"/>
    </location>
</feature>
<comment type="similarity">
    <text evidence="1">Belongs to the peptidase C59 family.</text>
</comment>
<dbReference type="RefSeq" id="WP_109727871.1">
    <property type="nucleotide sequence ID" value="NZ_QGDI01000016.1"/>
</dbReference>
<protein>
    <submittedName>
        <fullName evidence="5">Choloylglycine hydrolase</fullName>
    </submittedName>
</protein>
<sequence length="356" mass="39696">MKALKIIRSIVLVILLLAVIAALALFLYLRRDIKTLRSLKNEGNGAYTMDYDSDYKLDKFLKTGAENDEELYSFIQKELMHGFAPDEDTPDAACTAFVARNDKGNVIFGRNFDFDASPFMQVYTHPKDGYASVSTVPLLAVGFDKRHSPADGLSKENIPLLAVPYFACDGMNEKGVSAALLVVPVVSTVYDENKVSMNQTVAIRLILDKAATVDEAVELLGQYNVYFSNNLKSHILIGDAEGNSVIAEYYDGALQAVTSTEDYQIAANHIAYNNENIFESPDSLTRQEAVEQVITDSGNRLDMQTCQELLNSVGLYNRDKSDRLQWSVVYDLTDRSGRIWPRRDSSASWDFTVSEK</sequence>
<dbReference type="SUPFAM" id="SSF56235">
    <property type="entry name" value="N-terminal nucleophile aminohydrolases (Ntn hydrolases)"/>
    <property type="match status" value="1"/>
</dbReference>
<dbReference type="OrthoDB" id="8617387at2"/>
<dbReference type="GO" id="GO:0016787">
    <property type="term" value="F:hydrolase activity"/>
    <property type="evidence" value="ECO:0007669"/>
    <property type="project" value="UniProtKB-KW"/>
</dbReference>
<proteinExistence type="inferred from homology"/>
<evidence type="ECO:0000259" key="4">
    <source>
        <dbReference type="Pfam" id="PF02275"/>
    </source>
</evidence>
<evidence type="ECO:0000256" key="1">
    <source>
        <dbReference type="ARBA" id="ARBA00006625"/>
    </source>
</evidence>
<accession>A0A315XUC1</accession>
<evidence type="ECO:0000313" key="5">
    <source>
        <dbReference type="EMBL" id="PWJ10107.1"/>
    </source>
</evidence>
<dbReference type="InterPro" id="IPR029055">
    <property type="entry name" value="Ntn_hydrolases_N"/>
</dbReference>
<keyword evidence="2 5" id="KW-0378">Hydrolase</keyword>
<evidence type="ECO:0000256" key="3">
    <source>
        <dbReference type="SAM" id="Phobius"/>
    </source>
</evidence>
<dbReference type="AlphaFoldDB" id="A0A315XUC1"/>
<reference evidence="5 6" key="1">
    <citation type="submission" date="2018-05" db="EMBL/GenBank/DDBJ databases">
        <title>The Hungate 1000. A catalogue of reference genomes from the rumen microbiome.</title>
        <authorList>
            <person name="Kelly W."/>
        </authorList>
    </citation>
    <scope>NUCLEOTIDE SEQUENCE [LARGE SCALE GENOMIC DNA]</scope>
    <source>
        <strain evidence="5 6">SAb67</strain>
    </source>
</reference>
<dbReference type="PANTHER" id="PTHR35527">
    <property type="entry name" value="CHOLOYLGLYCINE HYDROLASE"/>
    <property type="match status" value="1"/>
</dbReference>
<keyword evidence="3" id="KW-0472">Membrane</keyword>
<dbReference type="EMBL" id="QGDI01000016">
    <property type="protein sequence ID" value="PWJ10107.1"/>
    <property type="molecule type" value="Genomic_DNA"/>
</dbReference>
<dbReference type="PANTHER" id="PTHR35527:SF2">
    <property type="entry name" value="HYDROLASE"/>
    <property type="match status" value="1"/>
</dbReference>
<dbReference type="InterPro" id="IPR029132">
    <property type="entry name" value="CBAH/NAAA_C"/>
</dbReference>
<evidence type="ECO:0000313" key="6">
    <source>
        <dbReference type="Proteomes" id="UP000245720"/>
    </source>
</evidence>
<feature type="transmembrane region" description="Helical" evidence="3">
    <location>
        <begin position="6"/>
        <end position="29"/>
    </location>
</feature>
<dbReference type="InterPro" id="IPR052193">
    <property type="entry name" value="Peptidase_C59"/>
</dbReference>
<comment type="caution">
    <text evidence="5">The sequence shown here is derived from an EMBL/GenBank/DDBJ whole genome shotgun (WGS) entry which is preliminary data.</text>
</comment>
<dbReference type="Pfam" id="PF02275">
    <property type="entry name" value="CBAH"/>
    <property type="match status" value="1"/>
</dbReference>
<name>A0A315XUC1_RUMFL</name>
<keyword evidence="3" id="KW-0812">Transmembrane</keyword>
<dbReference type="Gene3D" id="3.60.60.10">
    <property type="entry name" value="Penicillin V Acylase, Chain A"/>
    <property type="match status" value="1"/>
</dbReference>